<organism evidence="8">
    <name type="scientific">Arcobacter sp. AZ-2023</name>
    <dbReference type="NCBI Taxonomy" id="3074453"/>
    <lineage>
        <taxon>Bacteria</taxon>
        <taxon>Pseudomonadati</taxon>
        <taxon>Campylobacterota</taxon>
        <taxon>Epsilonproteobacteria</taxon>
        <taxon>Campylobacterales</taxon>
        <taxon>Arcobacteraceae</taxon>
        <taxon>Arcobacter</taxon>
    </lineage>
</organism>
<dbReference type="NCBIfam" id="TIGR01870">
    <property type="entry name" value="cas_TM1810_Csm2"/>
    <property type="match status" value="1"/>
</dbReference>
<evidence type="ECO:0000256" key="4">
    <source>
        <dbReference type="ARBA" id="ARBA00022884"/>
    </source>
</evidence>
<evidence type="ECO:0000256" key="1">
    <source>
        <dbReference type="ARBA" id="ARBA00003640"/>
    </source>
</evidence>
<name>A0AA96DLV8_9BACT</name>
<proteinExistence type="inferred from homology"/>
<evidence type="ECO:0000313" key="8">
    <source>
        <dbReference type="EMBL" id="WNL30470.1"/>
    </source>
</evidence>
<dbReference type="EMBL" id="CP134854">
    <property type="protein sequence ID" value="WNL30470.1"/>
    <property type="molecule type" value="Genomic_DNA"/>
</dbReference>
<dbReference type="GO" id="GO:0051607">
    <property type="term" value="P:defense response to virus"/>
    <property type="evidence" value="ECO:0007669"/>
    <property type="project" value="UniProtKB-KW"/>
</dbReference>
<evidence type="ECO:0000256" key="3">
    <source>
        <dbReference type="ARBA" id="ARBA00016118"/>
    </source>
</evidence>
<dbReference type="GO" id="GO:0003723">
    <property type="term" value="F:RNA binding"/>
    <property type="evidence" value="ECO:0007669"/>
    <property type="project" value="UniProtKB-KW"/>
</dbReference>
<dbReference type="Pfam" id="PF03750">
    <property type="entry name" value="Csm2_III-A"/>
    <property type="match status" value="1"/>
</dbReference>
<reference evidence="8" key="1">
    <citation type="submission" date="2023-09" db="EMBL/GenBank/DDBJ databases">
        <title>Arcobacter tbilisiensis sp. nov. isolated from chicken meat in Tbilisi, Georgia.</title>
        <authorList>
            <person name="Matthias R."/>
            <person name="Zautner A.E."/>
        </authorList>
    </citation>
    <scope>NUCLEOTIDE SEQUENCE</scope>
    <source>
        <strain evidence="8">LEO 52</strain>
    </source>
</reference>
<evidence type="ECO:0000256" key="2">
    <source>
        <dbReference type="ARBA" id="ARBA00006896"/>
    </source>
</evidence>
<evidence type="ECO:0000256" key="7">
    <source>
        <dbReference type="SAM" id="MobiDB-lite"/>
    </source>
</evidence>
<keyword evidence="4" id="KW-0694">RNA-binding</keyword>
<protein>
    <recommendedName>
        <fullName evidence="3">CRISPR system Cms protein Csm2</fullName>
    </recommendedName>
    <alternativeName>
        <fullName evidence="6">CRISPR type III A-associated protein Csm2</fullName>
    </alternativeName>
</protein>
<sequence>MAYNDYRNKPNSNQGHKSGGFDKPQATIPTIILDYIKHPNLFDEIAKEVALKISKTKSTQIRNFYDYVLDLNQQSKVKAFSEVLPFVKMLNSKVAYSKSRGHSSDEFVLMMQDCIKQVDSKEKLEIFKLFFEAVIGFSKK</sequence>
<evidence type="ECO:0000256" key="5">
    <source>
        <dbReference type="ARBA" id="ARBA00023118"/>
    </source>
</evidence>
<comment type="similarity">
    <text evidence="2">Belongs to the CRISPR-associated Csm2 family.</text>
</comment>
<gene>
    <name evidence="8" type="primary">csm2</name>
    <name evidence="8" type="ORF">RMQ68_03540</name>
</gene>
<evidence type="ECO:0000256" key="6">
    <source>
        <dbReference type="ARBA" id="ARBA00031723"/>
    </source>
</evidence>
<keyword evidence="5" id="KW-0051">Antiviral defense</keyword>
<feature type="region of interest" description="Disordered" evidence="7">
    <location>
        <begin position="1"/>
        <end position="22"/>
    </location>
</feature>
<dbReference type="InterPro" id="IPR010149">
    <property type="entry name" value="CRISPR-assoc_prot_Csm2_III-A"/>
</dbReference>
<accession>A0AA96DLV8</accession>
<dbReference type="AlphaFoldDB" id="A0AA96DLV8"/>
<comment type="function">
    <text evidence="1">This subunit may be involved in monitoring complementarity of crRNA and target RNA.</text>
</comment>